<feature type="non-terminal residue" evidence="1">
    <location>
        <position position="1"/>
    </location>
</feature>
<proteinExistence type="predicted"/>
<dbReference type="Proteomes" id="UP001218188">
    <property type="component" value="Unassembled WGS sequence"/>
</dbReference>
<gene>
    <name evidence="1" type="ORF">C8F04DRAFT_899331</name>
</gene>
<dbReference type="EMBL" id="JARJCM010000105">
    <property type="protein sequence ID" value="KAJ7029088.1"/>
    <property type="molecule type" value="Genomic_DNA"/>
</dbReference>
<name>A0AAD6SLR4_9AGAR</name>
<reference evidence="1" key="1">
    <citation type="submission" date="2023-03" db="EMBL/GenBank/DDBJ databases">
        <title>Massive genome expansion in bonnet fungi (Mycena s.s.) driven by repeated elements and novel gene families across ecological guilds.</title>
        <authorList>
            <consortium name="Lawrence Berkeley National Laboratory"/>
            <person name="Harder C.B."/>
            <person name="Miyauchi S."/>
            <person name="Viragh M."/>
            <person name="Kuo A."/>
            <person name="Thoen E."/>
            <person name="Andreopoulos B."/>
            <person name="Lu D."/>
            <person name="Skrede I."/>
            <person name="Drula E."/>
            <person name="Henrissat B."/>
            <person name="Morin E."/>
            <person name="Kohler A."/>
            <person name="Barry K."/>
            <person name="LaButti K."/>
            <person name="Morin E."/>
            <person name="Salamov A."/>
            <person name="Lipzen A."/>
            <person name="Mereny Z."/>
            <person name="Hegedus B."/>
            <person name="Baldrian P."/>
            <person name="Stursova M."/>
            <person name="Weitz H."/>
            <person name="Taylor A."/>
            <person name="Grigoriev I.V."/>
            <person name="Nagy L.G."/>
            <person name="Martin F."/>
            <person name="Kauserud H."/>
        </authorList>
    </citation>
    <scope>NUCLEOTIDE SEQUENCE</scope>
    <source>
        <strain evidence="1">CBHHK200</strain>
    </source>
</reference>
<evidence type="ECO:0000313" key="2">
    <source>
        <dbReference type="Proteomes" id="UP001218188"/>
    </source>
</evidence>
<protein>
    <submittedName>
        <fullName evidence="1">Uncharacterized protein</fullName>
    </submittedName>
</protein>
<sequence>LEAIVDDGAMANAIDEDAYRGTGGGIGELEWSGRVLRMADGRIVPSRGRWCGSIEFGGVRRHGEFEVFPSGGAWVVLFGKPLLEDFGAWHGYEEDVIVLQDGDRTVRVHN</sequence>
<accession>A0AAD6SLR4</accession>
<keyword evidence="2" id="KW-1185">Reference proteome</keyword>
<feature type="non-terminal residue" evidence="1">
    <location>
        <position position="110"/>
    </location>
</feature>
<dbReference type="AlphaFoldDB" id="A0AAD6SLR4"/>
<comment type="caution">
    <text evidence="1">The sequence shown here is derived from an EMBL/GenBank/DDBJ whole genome shotgun (WGS) entry which is preliminary data.</text>
</comment>
<organism evidence="1 2">
    <name type="scientific">Mycena alexandri</name>
    <dbReference type="NCBI Taxonomy" id="1745969"/>
    <lineage>
        <taxon>Eukaryota</taxon>
        <taxon>Fungi</taxon>
        <taxon>Dikarya</taxon>
        <taxon>Basidiomycota</taxon>
        <taxon>Agaricomycotina</taxon>
        <taxon>Agaricomycetes</taxon>
        <taxon>Agaricomycetidae</taxon>
        <taxon>Agaricales</taxon>
        <taxon>Marasmiineae</taxon>
        <taxon>Mycenaceae</taxon>
        <taxon>Mycena</taxon>
    </lineage>
</organism>
<evidence type="ECO:0000313" key="1">
    <source>
        <dbReference type="EMBL" id="KAJ7029088.1"/>
    </source>
</evidence>